<proteinExistence type="predicted"/>
<organism evidence="1 2">
    <name type="scientific">Candidatus Nitrospira nitrificans</name>
    <dbReference type="NCBI Taxonomy" id="1742973"/>
    <lineage>
        <taxon>Bacteria</taxon>
        <taxon>Pseudomonadati</taxon>
        <taxon>Nitrospirota</taxon>
        <taxon>Nitrospiria</taxon>
        <taxon>Nitrospirales</taxon>
        <taxon>Nitrospiraceae</taxon>
        <taxon>Nitrospira</taxon>
    </lineage>
</organism>
<name>A0A0S4LEB9_9BACT</name>
<keyword evidence="2" id="KW-1185">Reference proteome</keyword>
<dbReference type="Proteomes" id="UP000198736">
    <property type="component" value="Unassembled WGS sequence"/>
</dbReference>
<evidence type="ECO:0000313" key="1">
    <source>
        <dbReference type="EMBL" id="CUS34246.1"/>
    </source>
</evidence>
<dbReference type="EMBL" id="CZPZ01000008">
    <property type="protein sequence ID" value="CUS34246.1"/>
    <property type="molecule type" value="Genomic_DNA"/>
</dbReference>
<gene>
    <name evidence="1" type="ORF">COMA2_160054</name>
</gene>
<reference evidence="2" key="1">
    <citation type="submission" date="2015-10" db="EMBL/GenBank/DDBJ databases">
        <authorList>
            <person name="Luecker S."/>
            <person name="Luecker S."/>
        </authorList>
    </citation>
    <scope>NUCLEOTIDE SEQUENCE [LARGE SCALE GENOMIC DNA]</scope>
</reference>
<protein>
    <submittedName>
        <fullName evidence="1">Uncharacterized protein</fullName>
    </submittedName>
</protein>
<sequence>MQSNRSQLKGRSLLKMVLGLDTELLSYLVFVLGKAPLLEPVQS</sequence>
<dbReference type="AlphaFoldDB" id="A0A0S4LEB9"/>
<accession>A0A0S4LEB9</accession>
<evidence type="ECO:0000313" key="2">
    <source>
        <dbReference type="Proteomes" id="UP000198736"/>
    </source>
</evidence>